<protein>
    <recommendedName>
        <fullName evidence="3">Outer membrane protein beta-barrel domain-containing protein</fullName>
    </recommendedName>
</protein>
<evidence type="ECO:0008006" key="3">
    <source>
        <dbReference type="Google" id="ProtNLM"/>
    </source>
</evidence>
<dbReference type="AlphaFoldDB" id="V8C896"/>
<organism evidence="1 2">
    <name type="scientific">Helicobacter macacae MIT 99-5501</name>
    <dbReference type="NCBI Taxonomy" id="1357400"/>
    <lineage>
        <taxon>Bacteria</taxon>
        <taxon>Pseudomonadati</taxon>
        <taxon>Campylobacterota</taxon>
        <taxon>Epsilonproteobacteria</taxon>
        <taxon>Campylobacterales</taxon>
        <taxon>Helicobacteraceae</taxon>
        <taxon>Helicobacter</taxon>
    </lineage>
</organism>
<dbReference type="PATRIC" id="fig|1357400.3.peg.1495"/>
<dbReference type="EMBL" id="AZJI01000005">
    <property type="protein sequence ID" value="ETD23302.1"/>
    <property type="molecule type" value="Genomic_DNA"/>
</dbReference>
<dbReference type="RefSeq" id="WP_023927827.1">
    <property type="nucleotide sequence ID" value="NZ_KI669454.1"/>
</dbReference>
<name>V8C896_9HELI</name>
<dbReference type="STRING" id="1357400.HMPREF2086_01101"/>
<dbReference type="HOGENOM" id="CLU_1419734_0_0_7"/>
<reference evidence="1 2" key="1">
    <citation type="journal article" date="2014" name="Genome Announc.">
        <title>Draft genome sequences of six enterohepatic helicobacter species isolated from humans and one from rhesus macaques.</title>
        <authorList>
            <person name="Shen Z."/>
            <person name="Sheh A."/>
            <person name="Young S.K."/>
            <person name="Abouelliel A."/>
            <person name="Ward D.V."/>
            <person name="Earl A.M."/>
            <person name="Fox J.G."/>
        </authorList>
    </citation>
    <scope>NUCLEOTIDE SEQUENCE [LARGE SCALE GENOMIC DNA]</scope>
    <source>
        <strain evidence="1 2">MIT 99-5501</strain>
    </source>
</reference>
<dbReference type="Proteomes" id="UP000018731">
    <property type="component" value="Unassembled WGS sequence"/>
</dbReference>
<sequence>MTKDNSLAHGADLFFNGNYYIRDRFGWTFGVGMEFIDMKWKDGLAQINTYADIVETEKIKNEFLYDVYLHTGFFGDVWRKKNQSLRLFATIGVSIDFLFGGWYEKEVDECSGYVFCVPTYNPYDTKNKTISATLPIQLGARYYFAQNHGIEVFAKYHALSWNFTQSHINPNLKTNISRGASVGARYVFEYK</sequence>
<keyword evidence="2" id="KW-1185">Reference proteome</keyword>
<evidence type="ECO:0000313" key="1">
    <source>
        <dbReference type="EMBL" id="ETD23302.1"/>
    </source>
</evidence>
<proteinExistence type="predicted"/>
<comment type="caution">
    <text evidence="1">The sequence shown here is derived from an EMBL/GenBank/DDBJ whole genome shotgun (WGS) entry which is preliminary data.</text>
</comment>
<accession>V8C896</accession>
<gene>
    <name evidence="1" type="ORF">HMPREF2086_01101</name>
</gene>
<evidence type="ECO:0000313" key="2">
    <source>
        <dbReference type="Proteomes" id="UP000018731"/>
    </source>
</evidence>